<protein>
    <submittedName>
        <fullName evidence="1">NUDIX hydrolase</fullName>
    </submittedName>
</protein>
<evidence type="ECO:0000313" key="2">
    <source>
        <dbReference type="Proteomes" id="UP000779508"/>
    </source>
</evidence>
<keyword evidence="2" id="KW-1185">Reference proteome</keyword>
<accession>A0ABS6G597</accession>
<proteinExistence type="predicted"/>
<name>A0ABS6G597_9FIRM</name>
<gene>
    <name evidence="1" type="ORF">KQI88_14680</name>
</gene>
<dbReference type="RefSeq" id="WP_216418591.1">
    <property type="nucleotide sequence ID" value="NZ_JAHLQK010000006.1"/>
</dbReference>
<dbReference type="EMBL" id="JAHLQK010000006">
    <property type="protein sequence ID" value="MBU5677664.1"/>
    <property type="molecule type" value="Genomic_DNA"/>
</dbReference>
<comment type="caution">
    <text evidence="1">The sequence shown here is derived from an EMBL/GenBank/DDBJ whole genome shotgun (WGS) entry which is preliminary data.</text>
</comment>
<evidence type="ECO:0000313" key="1">
    <source>
        <dbReference type="EMBL" id="MBU5677664.1"/>
    </source>
</evidence>
<dbReference type="Proteomes" id="UP000779508">
    <property type="component" value="Unassembled WGS sequence"/>
</dbReference>
<reference evidence="1 2" key="1">
    <citation type="submission" date="2021-06" db="EMBL/GenBank/DDBJ databases">
        <authorList>
            <person name="Sun Q."/>
            <person name="Li D."/>
        </authorList>
    </citation>
    <scope>NUCLEOTIDE SEQUENCE [LARGE SCALE GENOMIC DNA]</scope>
    <source>
        <strain evidence="1 2">MSJ-5</strain>
    </source>
</reference>
<keyword evidence="1" id="KW-0378">Hydrolase</keyword>
<sequence>MIFRNCAGGVVFYANQVFIFKNEKNEWVLPKGIIRNKDLSRDVALCRVKIEAGIDAEILSTAGGTSYEFYSVTRKEPVCNQITWYIMHAKTKTYEINKELGFKDGGFYTIDKALEMITYSQDKSLVNLSYKKYKDMMRKESAQAAEAAV</sequence>
<organism evidence="1 2">
    <name type="scientific">Alkaliphilus flagellatus</name>
    <dbReference type="NCBI Taxonomy" id="2841507"/>
    <lineage>
        <taxon>Bacteria</taxon>
        <taxon>Bacillati</taxon>
        <taxon>Bacillota</taxon>
        <taxon>Clostridia</taxon>
        <taxon>Peptostreptococcales</taxon>
        <taxon>Natronincolaceae</taxon>
        <taxon>Alkaliphilus</taxon>
    </lineage>
</organism>
<dbReference type="GO" id="GO:0016787">
    <property type="term" value="F:hydrolase activity"/>
    <property type="evidence" value="ECO:0007669"/>
    <property type="project" value="UniProtKB-KW"/>
</dbReference>